<dbReference type="HOGENOM" id="CLU_2962360_0_0_1"/>
<sequence length="59" mass="6772">MASLGTKYKRAAALRPLPLLCSPLKALRAFRPNVYEGPRTELLIVHHLENLEILSRYRN</sequence>
<keyword evidence="2" id="KW-1185">Reference proteome</keyword>
<dbReference type="EMBL" id="KN824326">
    <property type="protein sequence ID" value="KIM24204.1"/>
    <property type="molecule type" value="Genomic_DNA"/>
</dbReference>
<proteinExistence type="predicted"/>
<name>A0A0C3AW45_SERVB</name>
<protein>
    <submittedName>
        <fullName evidence="1">Uncharacterized protein</fullName>
    </submittedName>
</protein>
<reference evidence="1 2" key="1">
    <citation type="submission" date="2014-04" db="EMBL/GenBank/DDBJ databases">
        <authorList>
            <consortium name="DOE Joint Genome Institute"/>
            <person name="Kuo A."/>
            <person name="Zuccaro A."/>
            <person name="Kohler A."/>
            <person name="Nagy L.G."/>
            <person name="Floudas D."/>
            <person name="Copeland A."/>
            <person name="Barry K.W."/>
            <person name="Cichocki N."/>
            <person name="Veneault-Fourrey C."/>
            <person name="LaButti K."/>
            <person name="Lindquist E.A."/>
            <person name="Lipzen A."/>
            <person name="Lundell T."/>
            <person name="Morin E."/>
            <person name="Murat C."/>
            <person name="Sun H."/>
            <person name="Tunlid A."/>
            <person name="Henrissat B."/>
            <person name="Grigoriev I.V."/>
            <person name="Hibbett D.S."/>
            <person name="Martin F."/>
            <person name="Nordberg H.P."/>
            <person name="Cantor M.N."/>
            <person name="Hua S.X."/>
        </authorList>
    </citation>
    <scope>NUCLEOTIDE SEQUENCE [LARGE SCALE GENOMIC DNA]</scope>
    <source>
        <strain evidence="1 2">MAFF 305830</strain>
    </source>
</reference>
<evidence type="ECO:0000313" key="2">
    <source>
        <dbReference type="Proteomes" id="UP000054097"/>
    </source>
</evidence>
<accession>A0A0C3AW45</accession>
<organism evidence="1 2">
    <name type="scientific">Serendipita vermifera MAFF 305830</name>
    <dbReference type="NCBI Taxonomy" id="933852"/>
    <lineage>
        <taxon>Eukaryota</taxon>
        <taxon>Fungi</taxon>
        <taxon>Dikarya</taxon>
        <taxon>Basidiomycota</taxon>
        <taxon>Agaricomycotina</taxon>
        <taxon>Agaricomycetes</taxon>
        <taxon>Sebacinales</taxon>
        <taxon>Serendipitaceae</taxon>
        <taxon>Serendipita</taxon>
    </lineage>
</organism>
<evidence type="ECO:0000313" key="1">
    <source>
        <dbReference type="EMBL" id="KIM24204.1"/>
    </source>
</evidence>
<gene>
    <name evidence="1" type="ORF">M408DRAFT_27185</name>
</gene>
<reference evidence="2" key="2">
    <citation type="submission" date="2015-01" db="EMBL/GenBank/DDBJ databases">
        <title>Evolutionary Origins and Diversification of the Mycorrhizal Mutualists.</title>
        <authorList>
            <consortium name="DOE Joint Genome Institute"/>
            <consortium name="Mycorrhizal Genomics Consortium"/>
            <person name="Kohler A."/>
            <person name="Kuo A."/>
            <person name="Nagy L.G."/>
            <person name="Floudas D."/>
            <person name="Copeland A."/>
            <person name="Barry K.W."/>
            <person name="Cichocki N."/>
            <person name="Veneault-Fourrey C."/>
            <person name="LaButti K."/>
            <person name="Lindquist E.A."/>
            <person name="Lipzen A."/>
            <person name="Lundell T."/>
            <person name="Morin E."/>
            <person name="Murat C."/>
            <person name="Riley R."/>
            <person name="Ohm R."/>
            <person name="Sun H."/>
            <person name="Tunlid A."/>
            <person name="Henrissat B."/>
            <person name="Grigoriev I.V."/>
            <person name="Hibbett D.S."/>
            <person name="Martin F."/>
        </authorList>
    </citation>
    <scope>NUCLEOTIDE SEQUENCE [LARGE SCALE GENOMIC DNA]</scope>
    <source>
        <strain evidence="2">MAFF 305830</strain>
    </source>
</reference>
<dbReference type="Proteomes" id="UP000054097">
    <property type="component" value="Unassembled WGS sequence"/>
</dbReference>
<dbReference type="AlphaFoldDB" id="A0A0C3AW45"/>